<evidence type="ECO:0000256" key="2">
    <source>
        <dbReference type="ARBA" id="ARBA00007193"/>
    </source>
</evidence>
<keyword evidence="6 13" id="KW-1133">Transmembrane helix</keyword>
<evidence type="ECO:0000256" key="1">
    <source>
        <dbReference type="ARBA" id="ARBA00004141"/>
    </source>
</evidence>
<dbReference type="InterPro" id="IPR001873">
    <property type="entry name" value="ENaC"/>
</dbReference>
<evidence type="ECO:0000256" key="3">
    <source>
        <dbReference type="ARBA" id="ARBA00022448"/>
    </source>
</evidence>
<evidence type="ECO:0000256" key="7">
    <source>
        <dbReference type="ARBA" id="ARBA00023053"/>
    </source>
</evidence>
<evidence type="ECO:0000256" key="12">
    <source>
        <dbReference type="RuleBase" id="RU000679"/>
    </source>
</evidence>
<evidence type="ECO:0000256" key="4">
    <source>
        <dbReference type="ARBA" id="ARBA00022461"/>
    </source>
</evidence>
<dbReference type="Gene3D" id="1.10.287.770">
    <property type="entry name" value="YojJ-like"/>
    <property type="match status" value="1"/>
</dbReference>
<comment type="similarity">
    <text evidence="2 12">Belongs to the amiloride-sensitive sodium channel (TC 1.A.6) family.</text>
</comment>
<feature type="transmembrane region" description="Helical" evidence="13">
    <location>
        <begin position="42"/>
        <end position="63"/>
    </location>
</feature>
<comment type="subcellular location">
    <subcellularLocation>
        <location evidence="1">Membrane</location>
        <topology evidence="1">Multi-pass membrane protein</topology>
    </subcellularLocation>
</comment>
<evidence type="ECO:0000256" key="8">
    <source>
        <dbReference type="ARBA" id="ARBA00023065"/>
    </source>
</evidence>
<feature type="transmembrane region" description="Helical" evidence="13">
    <location>
        <begin position="455"/>
        <end position="479"/>
    </location>
</feature>
<keyword evidence="3 12" id="KW-0813">Transport</keyword>
<keyword evidence="9 13" id="KW-0472">Membrane</keyword>
<dbReference type="Pfam" id="PF00858">
    <property type="entry name" value="ASC"/>
    <property type="match status" value="1"/>
</dbReference>
<keyword evidence="11 12" id="KW-0407">Ion channel</keyword>
<evidence type="ECO:0000256" key="6">
    <source>
        <dbReference type="ARBA" id="ARBA00022989"/>
    </source>
</evidence>
<dbReference type="Gene3D" id="2.60.470.10">
    <property type="entry name" value="Acid-sensing ion channels like domains"/>
    <property type="match status" value="1"/>
</dbReference>
<gene>
    <name evidence="15" type="primary">LOC107074248</name>
</gene>
<protein>
    <submittedName>
        <fullName evidence="15">Sodium channel protein Nach-like</fullName>
    </submittedName>
</protein>
<evidence type="ECO:0000313" key="15">
    <source>
        <dbReference type="RefSeq" id="XP_015190985.1"/>
    </source>
</evidence>
<dbReference type="GeneID" id="107074248"/>
<proteinExistence type="inferred from homology"/>
<sequence>MLANTIKKIWHTLIEVYNEFSIESTIHGIKHTTHSKSITVRILWIIIVILSFLASAKLAMLFYNRHQLANMSTLIISPQVPTNTIPLPAVTLCHGNIAAMQKVLSYLSSQEQIYIPRGLTKNDFEHSVRYLREAIYPKNHYPEELDKLQQILTANQLSLSELFENISPNCTDFVMMCRLNGIFIPCNKMLNRIITRYGICCAFNYEDPRKNIKRSKEEESIPSYSLNFGSRYIMSFLMKPLPPRDRISSIIHGDGMKILIHEKYTYPGSTAFQFIASSGQEIIAKLYPTALSSSSEILNLPTTVRGCYMAWSSQKNHRYRADNCYTHCRETITRKICGCVPFSASVMETKTDLKICNLTHISCLARITLQTYTLTLQDSECDCLPDCESISYKVAVTKLPMSAIQYSPGKFYEAAARISNATILHVTFARSSAILQRRELVLSWINLISSLGGVFSLFLGCSFISLVEIFYFFCIYFFYKLKFQRESLNSNNNMNRNYN</sequence>
<keyword evidence="8 12" id="KW-0406">Ion transport</keyword>
<dbReference type="Proteomes" id="UP000694924">
    <property type="component" value="Unplaced"/>
</dbReference>
<evidence type="ECO:0000256" key="11">
    <source>
        <dbReference type="ARBA" id="ARBA00023303"/>
    </source>
</evidence>
<reference evidence="15" key="1">
    <citation type="submission" date="2025-08" db="UniProtKB">
        <authorList>
            <consortium name="RefSeq"/>
        </authorList>
    </citation>
    <scope>IDENTIFICATION</scope>
    <source>
        <tissue evidence="15">Whole body</tissue>
    </source>
</reference>
<evidence type="ECO:0000256" key="9">
    <source>
        <dbReference type="ARBA" id="ARBA00023136"/>
    </source>
</evidence>
<dbReference type="PANTHER" id="PTHR11690">
    <property type="entry name" value="AMILORIDE-SENSITIVE SODIUM CHANNEL-RELATED"/>
    <property type="match status" value="1"/>
</dbReference>
<evidence type="ECO:0000313" key="14">
    <source>
        <dbReference type="Proteomes" id="UP000694924"/>
    </source>
</evidence>
<dbReference type="PRINTS" id="PR01078">
    <property type="entry name" value="AMINACHANNEL"/>
</dbReference>
<dbReference type="PANTHER" id="PTHR11690:SF237">
    <property type="entry name" value="PICKPOCKET 16-RELATED"/>
    <property type="match status" value="1"/>
</dbReference>
<keyword evidence="5 12" id="KW-0812">Transmembrane</keyword>
<keyword evidence="7" id="KW-0915">Sodium</keyword>
<evidence type="ECO:0000256" key="5">
    <source>
        <dbReference type="ARBA" id="ARBA00022692"/>
    </source>
</evidence>
<keyword evidence="14" id="KW-1185">Reference proteome</keyword>
<keyword evidence="4 12" id="KW-0894">Sodium channel</keyword>
<name>A0ABM1JEU7_POLDO</name>
<evidence type="ECO:0000256" key="10">
    <source>
        <dbReference type="ARBA" id="ARBA00023201"/>
    </source>
</evidence>
<organism evidence="14 15">
    <name type="scientific">Polistes dominula</name>
    <name type="common">European paper wasp</name>
    <name type="synonym">Vespa dominula</name>
    <dbReference type="NCBI Taxonomy" id="743375"/>
    <lineage>
        <taxon>Eukaryota</taxon>
        <taxon>Metazoa</taxon>
        <taxon>Ecdysozoa</taxon>
        <taxon>Arthropoda</taxon>
        <taxon>Hexapoda</taxon>
        <taxon>Insecta</taxon>
        <taxon>Pterygota</taxon>
        <taxon>Neoptera</taxon>
        <taxon>Endopterygota</taxon>
        <taxon>Hymenoptera</taxon>
        <taxon>Apocrita</taxon>
        <taxon>Aculeata</taxon>
        <taxon>Vespoidea</taxon>
        <taxon>Vespidae</taxon>
        <taxon>Polistinae</taxon>
        <taxon>Polistini</taxon>
        <taxon>Polistes</taxon>
    </lineage>
</organism>
<dbReference type="RefSeq" id="XP_015190985.1">
    <property type="nucleotide sequence ID" value="XM_015335499.1"/>
</dbReference>
<keyword evidence="10 12" id="KW-0739">Sodium transport</keyword>
<accession>A0ABM1JEU7</accession>
<evidence type="ECO:0000256" key="13">
    <source>
        <dbReference type="SAM" id="Phobius"/>
    </source>
</evidence>